<feature type="domain" description="DDE-1" evidence="1">
    <location>
        <begin position="14"/>
        <end position="84"/>
    </location>
</feature>
<dbReference type="EMBL" id="NCKW01009457">
    <property type="protein sequence ID" value="POM67245.1"/>
    <property type="molecule type" value="Genomic_DNA"/>
</dbReference>
<dbReference type="OrthoDB" id="108652at2759"/>
<accession>A0A2P4XNV0</accession>
<keyword evidence="3" id="KW-1185">Reference proteome</keyword>
<gene>
    <name evidence="2" type="ORF">PHPALM_16791</name>
</gene>
<comment type="caution">
    <text evidence="2">The sequence shown here is derived from an EMBL/GenBank/DDBJ whole genome shotgun (WGS) entry which is preliminary data.</text>
</comment>
<proteinExistence type="predicted"/>
<protein>
    <recommendedName>
        <fullName evidence="1">DDE-1 domain-containing protein</fullName>
    </recommendedName>
</protein>
<dbReference type="AlphaFoldDB" id="A0A2P4XNV0"/>
<evidence type="ECO:0000259" key="1">
    <source>
        <dbReference type="Pfam" id="PF03184"/>
    </source>
</evidence>
<dbReference type="Proteomes" id="UP000237271">
    <property type="component" value="Unassembled WGS sequence"/>
</dbReference>
<sequence>MSSICNVLQEQCCTEVEFIPSGITGISQPMDVAVMKAFKDRVRSYYLEYHIDNEFTKSPKEKRALISRIVAAAWYSIPEDVIIKGSVKAGIIPIGPRDARGRYRVPSVDSVKAPVPCDEE</sequence>
<organism evidence="2 3">
    <name type="scientific">Phytophthora palmivora</name>
    <dbReference type="NCBI Taxonomy" id="4796"/>
    <lineage>
        <taxon>Eukaryota</taxon>
        <taxon>Sar</taxon>
        <taxon>Stramenopiles</taxon>
        <taxon>Oomycota</taxon>
        <taxon>Peronosporomycetes</taxon>
        <taxon>Peronosporales</taxon>
        <taxon>Peronosporaceae</taxon>
        <taxon>Phytophthora</taxon>
    </lineage>
</organism>
<dbReference type="Pfam" id="PF03184">
    <property type="entry name" value="DDE_1"/>
    <property type="match status" value="1"/>
</dbReference>
<evidence type="ECO:0000313" key="2">
    <source>
        <dbReference type="EMBL" id="POM67245.1"/>
    </source>
</evidence>
<name>A0A2P4XNV0_9STRA</name>
<reference evidence="2 3" key="1">
    <citation type="journal article" date="2017" name="Genome Biol. Evol.">
        <title>Phytophthora megakarya and P. palmivora, closely related causal agents of cacao black pod rot, underwent increases in genome sizes and gene numbers by different mechanisms.</title>
        <authorList>
            <person name="Ali S.S."/>
            <person name="Shao J."/>
            <person name="Lary D.J."/>
            <person name="Kronmiller B."/>
            <person name="Shen D."/>
            <person name="Strem M.D."/>
            <person name="Amoako-Attah I."/>
            <person name="Akrofi A.Y."/>
            <person name="Begoude B.A."/>
            <person name="Ten Hoopen G.M."/>
            <person name="Coulibaly K."/>
            <person name="Kebe B.I."/>
            <person name="Melnick R.L."/>
            <person name="Guiltinan M.J."/>
            <person name="Tyler B.M."/>
            <person name="Meinhardt L.W."/>
            <person name="Bailey B.A."/>
        </authorList>
    </citation>
    <scope>NUCLEOTIDE SEQUENCE [LARGE SCALE GENOMIC DNA]</scope>
    <source>
        <strain evidence="3">sbr112.9</strain>
    </source>
</reference>
<dbReference type="GO" id="GO:0003676">
    <property type="term" value="F:nucleic acid binding"/>
    <property type="evidence" value="ECO:0007669"/>
    <property type="project" value="InterPro"/>
</dbReference>
<evidence type="ECO:0000313" key="3">
    <source>
        <dbReference type="Proteomes" id="UP000237271"/>
    </source>
</evidence>
<dbReference type="InterPro" id="IPR004875">
    <property type="entry name" value="DDE_SF_endonuclease_dom"/>
</dbReference>